<dbReference type="EMBL" id="LWDX02052121">
    <property type="protein sequence ID" value="OEL19931.1"/>
    <property type="molecule type" value="Genomic_DNA"/>
</dbReference>
<name>A0A1E5V4A0_9POAL</name>
<dbReference type="OrthoDB" id="10496217at2759"/>
<dbReference type="Gene3D" id="3.40.395.10">
    <property type="entry name" value="Adenoviral Proteinase, Chain A"/>
    <property type="match status" value="1"/>
</dbReference>
<feature type="region of interest" description="Disordered" evidence="2">
    <location>
        <begin position="1"/>
        <end position="35"/>
    </location>
</feature>
<dbReference type="STRING" id="888268.A0A1E5V4A0"/>
<evidence type="ECO:0008006" key="5">
    <source>
        <dbReference type="Google" id="ProtNLM"/>
    </source>
</evidence>
<dbReference type="SUPFAM" id="SSF54001">
    <property type="entry name" value="Cysteine proteinases"/>
    <property type="match status" value="1"/>
</dbReference>
<feature type="compositionally biased region" description="Polar residues" evidence="2">
    <location>
        <begin position="16"/>
        <end position="35"/>
    </location>
</feature>
<keyword evidence="4" id="KW-1185">Reference proteome</keyword>
<dbReference type="Proteomes" id="UP000095767">
    <property type="component" value="Unassembled WGS sequence"/>
</dbReference>
<dbReference type="PANTHER" id="PTHR46468:SF1">
    <property type="entry name" value="SENTRIN-SPECIFIC PROTEASE 8"/>
    <property type="match status" value="1"/>
</dbReference>
<accession>A0A1E5V4A0</accession>
<feature type="region of interest" description="Disordered" evidence="2">
    <location>
        <begin position="216"/>
        <end position="240"/>
    </location>
</feature>
<keyword evidence="1" id="KW-0378">Hydrolase</keyword>
<evidence type="ECO:0000256" key="2">
    <source>
        <dbReference type="SAM" id="MobiDB-lite"/>
    </source>
</evidence>
<comment type="caution">
    <text evidence="3">The sequence shown here is derived from an EMBL/GenBank/DDBJ whole genome shotgun (WGS) entry which is preliminary data.</text>
</comment>
<protein>
    <recommendedName>
        <fullName evidence="5">Ubiquitin-like protease family profile domain-containing protein</fullName>
    </recommendedName>
</protein>
<proteinExistence type="predicted"/>
<dbReference type="GO" id="GO:0000338">
    <property type="term" value="P:protein deneddylation"/>
    <property type="evidence" value="ECO:0007669"/>
    <property type="project" value="TreeGrafter"/>
</dbReference>
<evidence type="ECO:0000313" key="4">
    <source>
        <dbReference type="Proteomes" id="UP000095767"/>
    </source>
</evidence>
<dbReference type="InterPro" id="IPR038765">
    <property type="entry name" value="Papain-like_cys_pep_sf"/>
</dbReference>
<dbReference type="GO" id="GO:0008234">
    <property type="term" value="F:cysteine-type peptidase activity"/>
    <property type="evidence" value="ECO:0007669"/>
    <property type="project" value="UniProtKB-KW"/>
</dbReference>
<sequence length="362" mass="39486">MKEESNENASEKADSVSASRTSNAVKQEPSIRSSNSGLYHSEIASLEAGQFVSDGVLNSVFTQYSEELMRNGIHDVVIIAIDASLFLSLGHTAGAMQLCSNRLLIFPVSNNDDSDLDGGGIHWSLLVLDKWTKHGPRLIHYDSLGSRTNLPFARRLATMLNPLLPPAITRSICRWCASSAVSNKDDWSYALSSEVSAKTTERLRKSLHRGLKECQQADGGNAGITSNTVQPEPPIRSSKGLCSTEVTSLERTLEPPIKSSKGLCSTVVSAKTTERLRKSLHRGLKERQQVDGGNVPITSHTVQTEPPIRSSKGLCSTEVAYLKLVRSSLIMLSTSYSIVPLRSFGTMELMKLFSLTLMFLSS</sequence>
<dbReference type="AlphaFoldDB" id="A0A1E5V4A0"/>
<dbReference type="InterPro" id="IPR044613">
    <property type="entry name" value="Nep1/2-like"/>
</dbReference>
<feature type="compositionally biased region" description="Basic and acidic residues" evidence="2">
    <location>
        <begin position="1"/>
        <end position="14"/>
    </location>
</feature>
<dbReference type="GO" id="GO:0019784">
    <property type="term" value="F:deNEDDylase activity"/>
    <property type="evidence" value="ECO:0007669"/>
    <property type="project" value="InterPro"/>
</dbReference>
<gene>
    <name evidence="3" type="ORF">BAE44_0019051</name>
</gene>
<reference evidence="3 4" key="1">
    <citation type="submission" date="2016-09" db="EMBL/GenBank/DDBJ databases">
        <title>The draft genome of Dichanthelium oligosanthes: A C3 panicoid grass species.</title>
        <authorList>
            <person name="Studer A.J."/>
            <person name="Schnable J.C."/>
            <person name="Brutnell T.P."/>
        </authorList>
    </citation>
    <scope>NUCLEOTIDE SEQUENCE [LARGE SCALE GENOMIC DNA]</scope>
    <source>
        <strain evidence="4">cv. Kellogg 1175</strain>
        <tissue evidence="3">Leaf</tissue>
    </source>
</reference>
<feature type="region of interest" description="Disordered" evidence="2">
    <location>
        <begin position="291"/>
        <end position="310"/>
    </location>
</feature>
<organism evidence="3 4">
    <name type="scientific">Dichanthelium oligosanthes</name>
    <dbReference type="NCBI Taxonomy" id="888268"/>
    <lineage>
        <taxon>Eukaryota</taxon>
        <taxon>Viridiplantae</taxon>
        <taxon>Streptophyta</taxon>
        <taxon>Embryophyta</taxon>
        <taxon>Tracheophyta</taxon>
        <taxon>Spermatophyta</taxon>
        <taxon>Magnoliopsida</taxon>
        <taxon>Liliopsida</taxon>
        <taxon>Poales</taxon>
        <taxon>Poaceae</taxon>
        <taxon>PACMAD clade</taxon>
        <taxon>Panicoideae</taxon>
        <taxon>Panicodae</taxon>
        <taxon>Paniceae</taxon>
        <taxon>Dichantheliinae</taxon>
        <taxon>Dichanthelium</taxon>
    </lineage>
</organism>
<keyword evidence="1" id="KW-0645">Protease</keyword>
<evidence type="ECO:0000313" key="3">
    <source>
        <dbReference type="EMBL" id="OEL19931.1"/>
    </source>
</evidence>
<dbReference type="PANTHER" id="PTHR46468">
    <property type="entry name" value="SENTRIN-SPECIFIC PROTEASE 8"/>
    <property type="match status" value="1"/>
</dbReference>
<keyword evidence="1" id="KW-0788">Thiol protease</keyword>
<evidence type="ECO:0000256" key="1">
    <source>
        <dbReference type="ARBA" id="ARBA00022807"/>
    </source>
</evidence>